<feature type="region of interest" description="Disordered" evidence="6">
    <location>
        <begin position="27"/>
        <end position="49"/>
    </location>
</feature>
<keyword evidence="5" id="KW-0175">Coiled coil</keyword>
<evidence type="ECO:0000313" key="10">
    <source>
        <dbReference type="Proteomes" id="UP000307201"/>
    </source>
</evidence>
<evidence type="ECO:0000256" key="5">
    <source>
        <dbReference type="SAM" id="Coils"/>
    </source>
</evidence>
<dbReference type="GO" id="GO:1901678">
    <property type="term" value="P:iron coordination entity transport"/>
    <property type="evidence" value="ECO:0007669"/>
    <property type="project" value="UniProtKB-ARBA"/>
</dbReference>
<name>A0A5R9C279_9LACT</name>
<dbReference type="PROSITE" id="PS51257">
    <property type="entry name" value="PROKAR_LIPOPROTEIN"/>
    <property type="match status" value="1"/>
</dbReference>
<dbReference type="Proteomes" id="UP000307201">
    <property type="component" value="Unassembled WGS sequence"/>
</dbReference>
<dbReference type="OrthoDB" id="9793175at2"/>
<dbReference type="EMBL" id="VBTE01000024">
    <property type="protein sequence ID" value="TLQ06830.1"/>
    <property type="molecule type" value="Genomic_DNA"/>
</dbReference>
<dbReference type="PANTHER" id="PTHR30532">
    <property type="entry name" value="IRON III DICITRATE-BINDING PERIPLASMIC PROTEIN"/>
    <property type="match status" value="1"/>
</dbReference>
<proteinExistence type="inferred from homology"/>
<feature type="coiled-coil region" evidence="5">
    <location>
        <begin position="169"/>
        <end position="200"/>
    </location>
</feature>
<dbReference type="SUPFAM" id="SSF53807">
    <property type="entry name" value="Helical backbone' metal receptor"/>
    <property type="match status" value="1"/>
</dbReference>
<dbReference type="AlphaFoldDB" id="A0A5R9C279"/>
<feature type="signal peptide" evidence="7">
    <location>
        <begin position="1"/>
        <end position="23"/>
    </location>
</feature>
<dbReference type="STRING" id="191770.SAMN04488013_102105"/>
<evidence type="ECO:0000256" key="6">
    <source>
        <dbReference type="SAM" id="MobiDB-lite"/>
    </source>
</evidence>
<dbReference type="GO" id="GO:0030288">
    <property type="term" value="C:outer membrane-bounded periplasmic space"/>
    <property type="evidence" value="ECO:0007669"/>
    <property type="project" value="TreeGrafter"/>
</dbReference>
<evidence type="ECO:0000256" key="7">
    <source>
        <dbReference type="SAM" id="SignalP"/>
    </source>
</evidence>
<dbReference type="PANTHER" id="PTHR30532:SF1">
    <property type="entry name" value="IRON(3+)-HYDROXAMATE-BINDING PROTEIN FHUD"/>
    <property type="match status" value="1"/>
</dbReference>
<evidence type="ECO:0000313" key="9">
    <source>
        <dbReference type="EMBL" id="TLQ06830.1"/>
    </source>
</evidence>
<evidence type="ECO:0000256" key="4">
    <source>
        <dbReference type="ARBA" id="ARBA00022729"/>
    </source>
</evidence>
<dbReference type="Gene3D" id="3.40.50.1980">
    <property type="entry name" value="Nitrogenase molybdenum iron protein domain"/>
    <property type="match status" value="2"/>
</dbReference>
<gene>
    <name evidence="9" type="ORF">FEZ48_08480</name>
</gene>
<feature type="chain" id="PRO_5038416374" evidence="7">
    <location>
        <begin position="24"/>
        <end position="321"/>
    </location>
</feature>
<organism evidence="9 10">
    <name type="scientific">Marinilactibacillus psychrotolerans</name>
    <dbReference type="NCBI Taxonomy" id="191770"/>
    <lineage>
        <taxon>Bacteria</taxon>
        <taxon>Bacillati</taxon>
        <taxon>Bacillota</taxon>
        <taxon>Bacilli</taxon>
        <taxon>Lactobacillales</taxon>
        <taxon>Carnobacteriaceae</taxon>
        <taxon>Marinilactibacillus</taxon>
    </lineage>
</organism>
<evidence type="ECO:0000256" key="3">
    <source>
        <dbReference type="ARBA" id="ARBA00022448"/>
    </source>
</evidence>
<dbReference type="PROSITE" id="PS50983">
    <property type="entry name" value="FE_B12_PBP"/>
    <property type="match status" value="1"/>
</dbReference>
<dbReference type="InterPro" id="IPR051313">
    <property type="entry name" value="Bact_iron-sidero_bind"/>
</dbReference>
<comment type="similarity">
    <text evidence="2">Belongs to the bacterial solute-binding protein 8 family.</text>
</comment>
<comment type="caution">
    <text evidence="9">The sequence shown here is derived from an EMBL/GenBank/DDBJ whole genome shotgun (WGS) entry which is preliminary data.</text>
</comment>
<protein>
    <submittedName>
        <fullName evidence="9">ABC transporter substrate-binding protein</fullName>
    </submittedName>
</protein>
<dbReference type="Pfam" id="PF01497">
    <property type="entry name" value="Peripla_BP_2"/>
    <property type="match status" value="1"/>
</dbReference>
<evidence type="ECO:0000259" key="8">
    <source>
        <dbReference type="PROSITE" id="PS50983"/>
    </source>
</evidence>
<evidence type="ECO:0000256" key="1">
    <source>
        <dbReference type="ARBA" id="ARBA00004196"/>
    </source>
</evidence>
<comment type="subcellular location">
    <subcellularLocation>
        <location evidence="1">Cell envelope</location>
    </subcellularLocation>
</comment>
<feature type="domain" description="Fe/B12 periplasmic-binding" evidence="8">
    <location>
        <begin position="63"/>
        <end position="320"/>
    </location>
</feature>
<keyword evidence="4 7" id="KW-0732">Signal</keyword>
<evidence type="ECO:0000256" key="2">
    <source>
        <dbReference type="ARBA" id="ARBA00008814"/>
    </source>
</evidence>
<accession>A0A5R9C279</accession>
<dbReference type="InterPro" id="IPR002491">
    <property type="entry name" value="ABC_transptr_periplasmic_BD"/>
</dbReference>
<reference evidence="9 10" key="1">
    <citation type="submission" date="2019-05" db="EMBL/GenBank/DDBJ databases">
        <title>The metagenome of a microbial culture collection derived from dairy environment covers the genomic content of the human microbiome.</title>
        <authorList>
            <person name="Roder T."/>
            <person name="Wuthrich D."/>
            <person name="Sattari Z."/>
            <person name="Von Ah U."/>
            <person name="Bar C."/>
            <person name="Ronchi F."/>
            <person name="Macpherson A.J."/>
            <person name="Ganal-Vonarburg S.C."/>
            <person name="Bruggmann R."/>
            <person name="Vergeres G."/>
        </authorList>
    </citation>
    <scope>NUCLEOTIDE SEQUENCE [LARGE SCALE GENOMIC DNA]</scope>
    <source>
        <strain evidence="9 10">FAM 24235</strain>
    </source>
</reference>
<sequence length="321" mass="36115">MEENKMKKIWSSSILLMLGLMLAGCGNEQSNSGETEKKKTPNNTEPEIMTDNLGNEVEIPDNPEKVLASYLEDYLVALDVTPVAQWSIYDGESIQEYLQADLEGIPLIPHDLPYESVLEYEPDLIIIRDPIEQDMYDQYAQIAPTYVLNSSPTEWRATLEEIGEVLGKKEKAQSVLDSYKEKAKEKAEELAEVVEGESAAAIWMVNNSLFVVHPERSSGAVLYEDLGLEIPEVVSELSSDADWAAISLEELAKMNVDHLFFINSDGPNAEMLEDRLWQNIPAVQNEQVYEFGPETSWLYYGPIASEQVMDNVVESITNRVQ</sequence>
<keyword evidence="3" id="KW-0813">Transport</keyword>